<reference evidence="4 5" key="1">
    <citation type="submission" date="2010-08" db="EMBL/GenBank/DDBJ databases">
        <title>Complete sequence of Clostridium cellulovorans 743B.</title>
        <authorList>
            <consortium name="US DOE Joint Genome Institute"/>
            <person name="Lucas S."/>
            <person name="Copeland A."/>
            <person name="Lapidus A."/>
            <person name="Cheng J.-F."/>
            <person name="Bruce D."/>
            <person name="Goodwin L."/>
            <person name="Pitluck S."/>
            <person name="Chertkov O."/>
            <person name="Detter J.C."/>
            <person name="Han C."/>
            <person name="Tapia R."/>
            <person name="Land M."/>
            <person name="Hauser L."/>
            <person name="Chang Y.-J."/>
            <person name="Jeffries C."/>
            <person name="Kyrpides N."/>
            <person name="Ivanova N."/>
            <person name="Mikhailova N."/>
            <person name="Hemme C.L."/>
            <person name="Woyke T."/>
        </authorList>
    </citation>
    <scope>NUCLEOTIDE SEQUENCE [LARGE SCALE GENOMIC DNA]</scope>
    <source>
        <strain evidence="5">ATCC 35296 / DSM 3052 / OCM 3 / 743B</strain>
    </source>
</reference>
<keyword evidence="2" id="KW-0479">Metal-binding</keyword>
<dbReference type="eggNOG" id="COG0622">
    <property type="taxonomic scope" value="Bacteria"/>
</dbReference>
<dbReference type="InterPro" id="IPR029052">
    <property type="entry name" value="Metallo-depent_PP-like"/>
</dbReference>
<keyword evidence="5" id="KW-1185">Reference proteome</keyword>
<name>D9SVK9_CLOC7</name>
<dbReference type="HOGENOM" id="CLU_063749_2_0_9"/>
<dbReference type="OrthoDB" id="9800565at2"/>
<dbReference type="Gene3D" id="3.60.21.10">
    <property type="match status" value="1"/>
</dbReference>
<gene>
    <name evidence="4" type="ordered locus">Clocel_1380</name>
</gene>
<organism evidence="4 5">
    <name type="scientific">Clostridium cellulovorans (strain ATCC 35296 / DSM 3052 / OCM 3 / 743B)</name>
    <dbReference type="NCBI Taxonomy" id="573061"/>
    <lineage>
        <taxon>Bacteria</taxon>
        <taxon>Bacillati</taxon>
        <taxon>Bacillota</taxon>
        <taxon>Clostridia</taxon>
        <taxon>Eubacteriales</taxon>
        <taxon>Clostridiaceae</taxon>
        <taxon>Clostridium</taxon>
    </lineage>
</organism>
<dbReference type="AlphaFoldDB" id="D9SVK9"/>
<dbReference type="InterPro" id="IPR041802">
    <property type="entry name" value="MPP_YfcE"/>
</dbReference>
<comment type="similarity">
    <text evidence="1 2">Belongs to the metallophosphoesterase superfamily. YfcE family.</text>
</comment>
<dbReference type="EMBL" id="CP002160">
    <property type="protein sequence ID" value="ADL51133.1"/>
    <property type="molecule type" value="Genomic_DNA"/>
</dbReference>
<dbReference type="GO" id="GO:0016787">
    <property type="term" value="F:hydrolase activity"/>
    <property type="evidence" value="ECO:0007669"/>
    <property type="project" value="UniProtKB-UniRule"/>
</dbReference>
<accession>D9SVK9</accession>
<dbReference type="Pfam" id="PF12850">
    <property type="entry name" value="Metallophos_2"/>
    <property type="match status" value="1"/>
</dbReference>
<evidence type="ECO:0000313" key="5">
    <source>
        <dbReference type="Proteomes" id="UP000002730"/>
    </source>
</evidence>
<evidence type="ECO:0000259" key="3">
    <source>
        <dbReference type="Pfam" id="PF12850"/>
    </source>
</evidence>
<dbReference type="KEGG" id="ccb:Clocel_1380"/>
<dbReference type="SUPFAM" id="SSF56300">
    <property type="entry name" value="Metallo-dependent phosphatases"/>
    <property type="match status" value="1"/>
</dbReference>
<dbReference type="InterPro" id="IPR024654">
    <property type="entry name" value="Calcineurin-like_PHP_lpxH"/>
</dbReference>
<feature type="domain" description="Calcineurin-like phosphoesterase" evidence="3">
    <location>
        <begin position="1"/>
        <end position="148"/>
    </location>
</feature>
<protein>
    <recommendedName>
        <fullName evidence="2">Phosphoesterase</fullName>
        <ecNumber evidence="2">3.1.4.-</ecNumber>
    </recommendedName>
</protein>
<comment type="cofactor">
    <cofactor evidence="2">
        <name>a divalent metal cation</name>
        <dbReference type="ChEBI" id="CHEBI:60240"/>
    </cofactor>
</comment>
<dbReference type="InterPro" id="IPR000979">
    <property type="entry name" value="Phosphodiesterase_MJ0936/Vps29"/>
</dbReference>
<dbReference type="STRING" id="573061.Clocel_1380"/>
<dbReference type="GO" id="GO:0046872">
    <property type="term" value="F:metal ion binding"/>
    <property type="evidence" value="ECO:0007669"/>
    <property type="project" value="UniProtKB-KW"/>
</dbReference>
<dbReference type="Proteomes" id="UP000002730">
    <property type="component" value="Chromosome"/>
</dbReference>
<dbReference type="RefSeq" id="WP_010076003.1">
    <property type="nucleotide sequence ID" value="NC_014393.1"/>
</dbReference>
<sequence length="158" mass="17732">MKIGVISDTHRIERCIFKALDTLNRENVDVLFHLGDNVSDAEIIEKNTSKPVFYIKGNCDFNVSAPSERIEVIENKKILMTHGHLYNVKYTLNNLIYKGLEAEVDIVLFGHTHIGDIFFEQGIWFMNPGSAGMSRCGHNSVGVIEISNGQINSKIVPL</sequence>
<dbReference type="EC" id="3.1.4.-" evidence="2"/>
<dbReference type="NCBIfam" id="TIGR00040">
    <property type="entry name" value="yfcE"/>
    <property type="match status" value="1"/>
</dbReference>
<dbReference type="CDD" id="cd00841">
    <property type="entry name" value="MPP_YfcE"/>
    <property type="match status" value="1"/>
</dbReference>
<dbReference type="PANTHER" id="PTHR11124">
    <property type="entry name" value="VACUOLAR SORTING PROTEIN VPS29"/>
    <property type="match status" value="1"/>
</dbReference>
<evidence type="ECO:0000256" key="2">
    <source>
        <dbReference type="RuleBase" id="RU362039"/>
    </source>
</evidence>
<evidence type="ECO:0000313" key="4">
    <source>
        <dbReference type="EMBL" id="ADL51133.1"/>
    </source>
</evidence>
<evidence type="ECO:0000256" key="1">
    <source>
        <dbReference type="ARBA" id="ARBA00008950"/>
    </source>
</evidence>
<proteinExistence type="inferred from homology"/>